<protein>
    <submittedName>
        <fullName evidence="1">Uncharacterized protein</fullName>
    </submittedName>
</protein>
<comment type="caution">
    <text evidence="1">The sequence shown here is derived from an EMBL/GenBank/DDBJ whole genome shotgun (WGS) entry which is preliminary data.</text>
</comment>
<reference evidence="1 2" key="1">
    <citation type="submission" date="2015-08" db="EMBL/GenBank/DDBJ databases">
        <title>The genome of the Asian arowana (Scleropages formosus).</title>
        <authorList>
            <person name="Tan M.H."/>
            <person name="Gan H.M."/>
            <person name="Croft L.J."/>
            <person name="Austin C.M."/>
        </authorList>
    </citation>
    <scope>NUCLEOTIDE SEQUENCE [LARGE SCALE GENOMIC DNA]</scope>
    <source>
        <strain evidence="1">Aro1</strain>
    </source>
</reference>
<evidence type="ECO:0000313" key="1">
    <source>
        <dbReference type="EMBL" id="KPP77368.1"/>
    </source>
</evidence>
<dbReference type="AlphaFoldDB" id="A0A0P7VTG7"/>
<gene>
    <name evidence="1" type="ORF">Z043_103218</name>
</gene>
<sequence length="217" mass="23627">MLEDDIVYYNAKDNFTFVTLINASTEGLAGLSGNLDANETEGRKNRIRPEFKEDPSFRRLISYNHTAVHIPTDIYEGCKYNRMDISIYPAVTAGGSSPDVTNSGRLGCRALPRRASRTRHAKFSAALPALGQQGHRLYHLGHLLLPALPLALPGCFRATLGGATVFQSEPQVDRVGRSPFTVHRVPAALTSGPLAEQSALHLDSAPLRHGYLAPLPD</sequence>
<proteinExistence type="predicted"/>
<name>A0A0P7VTG7_SCLFO</name>
<dbReference type="Proteomes" id="UP000034805">
    <property type="component" value="Unassembled WGS sequence"/>
</dbReference>
<accession>A0A0P7VTG7</accession>
<organism evidence="1 2">
    <name type="scientific">Scleropages formosus</name>
    <name type="common">Asian bonytongue</name>
    <name type="synonym">Osteoglossum formosum</name>
    <dbReference type="NCBI Taxonomy" id="113540"/>
    <lineage>
        <taxon>Eukaryota</taxon>
        <taxon>Metazoa</taxon>
        <taxon>Chordata</taxon>
        <taxon>Craniata</taxon>
        <taxon>Vertebrata</taxon>
        <taxon>Euteleostomi</taxon>
        <taxon>Actinopterygii</taxon>
        <taxon>Neopterygii</taxon>
        <taxon>Teleostei</taxon>
        <taxon>Osteoglossocephala</taxon>
        <taxon>Osteoglossomorpha</taxon>
        <taxon>Osteoglossiformes</taxon>
        <taxon>Osteoglossidae</taxon>
        <taxon>Scleropages</taxon>
    </lineage>
</organism>
<dbReference type="EMBL" id="JARO02000799">
    <property type="protein sequence ID" value="KPP77368.1"/>
    <property type="molecule type" value="Genomic_DNA"/>
</dbReference>
<evidence type="ECO:0000313" key="2">
    <source>
        <dbReference type="Proteomes" id="UP000034805"/>
    </source>
</evidence>
<dbReference type="STRING" id="113540.ENSSFOP00015072706"/>